<name>A0A8J3F1L9_9BACI</name>
<organism evidence="3 4">
    <name type="scientific">Gottfriedia solisilvae</name>
    <dbReference type="NCBI Taxonomy" id="1516104"/>
    <lineage>
        <taxon>Bacteria</taxon>
        <taxon>Bacillati</taxon>
        <taxon>Bacillota</taxon>
        <taxon>Bacilli</taxon>
        <taxon>Bacillales</taxon>
        <taxon>Bacillaceae</taxon>
        <taxon>Gottfriedia</taxon>
    </lineage>
</organism>
<dbReference type="PANTHER" id="PTHR30032">
    <property type="entry name" value="N-ACETYLMURAMOYL-L-ALANINE AMIDASE-RELATED"/>
    <property type="match status" value="1"/>
</dbReference>
<dbReference type="Proteomes" id="UP000626244">
    <property type="component" value="Unassembled WGS sequence"/>
</dbReference>
<dbReference type="GO" id="GO:0030435">
    <property type="term" value="P:sporulation resulting in formation of a cellular spore"/>
    <property type="evidence" value="ECO:0007669"/>
    <property type="project" value="InterPro"/>
</dbReference>
<dbReference type="PANTHER" id="PTHR30032:SF4">
    <property type="entry name" value="AMIDASE ENHANCER"/>
    <property type="match status" value="1"/>
</dbReference>
<dbReference type="AlphaFoldDB" id="A0A8J3F1L9"/>
<dbReference type="NCBIfam" id="TIGR02669">
    <property type="entry name" value="SpoIID_LytB"/>
    <property type="match status" value="1"/>
</dbReference>
<reference evidence="4" key="1">
    <citation type="journal article" date="2019" name="Int. J. Syst. Evol. Microbiol.">
        <title>The Global Catalogue of Microorganisms (GCM) 10K type strain sequencing project: providing services to taxonomists for standard genome sequencing and annotation.</title>
        <authorList>
            <consortium name="The Broad Institute Genomics Platform"/>
            <consortium name="The Broad Institute Genome Sequencing Center for Infectious Disease"/>
            <person name="Wu L."/>
            <person name="Ma J."/>
        </authorList>
    </citation>
    <scope>NUCLEOTIDE SEQUENCE [LARGE SCALE GENOMIC DNA]</scope>
    <source>
        <strain evidence="4">CGMCC 1.14993</strain>
    </source>
</reference>
<dbReference type="InterPro" id="IPR014225">
    <property type="entry name" value="Spore_II_D_firmicutes"/>
</dbReference>
<evidence type="ECO:0000256" key="1">
    <source>
        <dbReference type="SAM" id="Phobius"/>
    </source>
</evidence>
<dbReference type="EMBL" id="BMHB01000002">
    <property type="protein sequence ID" value="GGI16756.1"/>
    <property type="molecule type" value="Genomic_DNA"/>
</dbReference>
<sequence>MKSFKTLITAGLTTCSVVIILPTLLVLPFHSQTDGKLTDQLQYNANQVEAASKNKNELVEISVYRTKTKKVEKLPIEEYVLGVVASEMPAIFEPEALKAQSLSARTFIVKRLEEGTELDEGGIVNDTVQFQVFQDRDDLKKKYGADYDSKIKKLEDAVKATEGQILTYDGQPITASFFSSSNGYTENSEEYWKNSLPYLKSVASPWDSVAPNYIAKKAFSVKEFESKLGISLTSKSSVGKVISRTKSNRVEQVAFGKTILTGKEIREKLELRSTDFSWERKDNQIIITTKGYGHGVGMSQYGANEMAKQGKLYDEIVKYYYKDISITSLNKKDFEELSEAAKK</sequence>
<dbReference type="GO" id="GO:0030288">
    <property type="term" value="C:outer membrane-bounded periplasmic space"/>
    <property type="evidence" value="ECO:0007669"/>
    <property type="project" value="TreeGrafter"/>
</dbReference>
<evidence type="ECO:0000313" key="4">
    <source>
        <dbReference type="Proteomes" id="UP000626244"/>
    </source>
</evidence>
<gene>
    <name evidence="3" type="primary">spoIID</name>
    <name evidence="3" type="ORF">GCM10007380_34550</name>
</gene>
<dbReference type="OrthoDB" id="9794671at2"/>
<feature type="transmembrane region" description="Helical" evidence="1">
    <location>
        <begin position="7"/>
        <end position="29"/>
    </location>
</feature>
<keyword evidence="4" id="KW-1185">Reference proteome</keyword>
<keyword evidence="1" id="KW-0812">Transmembrane</keyword>
<dbReference type="InterPro" id="IPR013486">
    <property type="entry name" value="SpoIID/LytB"/>
</dbReference>
<evidence type="ECO:0000259" key="2">
    <source>
        <dbReference type="Pfam" id="PF08486"/>
    </source>
</evidence>
<keyword evidence="1" id="KW-1133">Transmembrane helix</keyword>
<protein>
    <submittedName>
        <fullName evidence="3">Stage II sporulation protein D</fullName>
    </submittedName>
</protein>
<comment type="caution">
    <text evidence="3">The sequence shown here is derived from an EMBL/GenBank/DDBJ whole genome shotgun (WGS) entry which is preliminary data.</text>
</comment>
<evidence type="ECO:0000313" key="3">
    <source>
        <dbReference type="EMBL" id="GGI16756.1"/>
    </source>
</evidence>
<dbReference type="InterPro" id="IPR051922">
    <property type="entry name" value="Bact_Sporulation_Assoc"/>
</dbReference>
<proteinExistence type="predicted"/>
<dbReference type="RefSeq" id="WP_088001348.1">
    <property type="nucleotide sequence ID" value="NZ_BMHB01000002.1"/>
</dbReference>
<accession>A0A8J3F1L9</accession>
<dbReference type="NCBIfam" id="TIGR02870">
    <property type="entry name" value="spore_II_D"/>
    <property type="match status" value="1"/>
</dbReference>
<dbReference type="InterPro" id="IPR013693">
    <property type="entry name" value="SpoIID/LytB_N"/>
</dbReference>
<keyword evidence="1" id="KW-0472">Membrane</keyword>
<feature type="domain" description="Sporulation stage II protein D amidase enhancer LytB N-terminal" evidence="2">
    <location>
        <begin position="64"/>
        <end position="168"/>
    </location>
</feature>
<dbReference type="Pfam" id="PF08486">
    <property type="entry name" value="SpoIID"/>
    <property type="match status" value="1"/>
</dbReference>